<dbReference type="Proteomes" id="UP001193035">
    <property type="component" value="Unassembled WGS sequence"/>
</dbReference>
<feature type="signal peptide" evidence="1">
    <location>
        <begin position="1"/>
        <end position="23"/>
    </location>
</feature>
<sequence>MIFRHALITATLATAFAASAALASDDVLPSADDAFTKWGEESGWTIYVDGTRGSCLIERMDDNANVVQMGLTPNAEFGYLGVFTKADIGLKGEKEEIVLSLDGNLYSAEAHKKSKHLAEGYTGGYILANNPNFVNDVMKKHEMIVFPEKEFAFIVNLEGTNNAIEAARKCNTEQGS</sequence>
<dbReference type="EMBL" id="VCPD01000001">
    <property type="protein sequence ID" value="TMV10297.1"/>
    <property type="molecule type" value="Genomic_DNA"/>
</dbReference>
<name>A0ABY2X4H7_9RHOB</name>
<keyword evidence="3" id="KW-1185">Reference proteome</keyword>
<feature type="chain" id="PRO_5045188568" evidence="1">
    <location>
        <begin position="24"/>
        <end position="176"/>
    </location>
</feature>
<protein>
    <submittedName>
        <fullName evidence="2">Uncharacterized protein</fullName>
    </submittedName>
</protein>
<keyword evidence="1" id="KW-0732">Signal</keyword>
<gene>
    <name evidence="2" type="ORF">FGK63_04325</name>
</gene>
<reference evidence="2 3" key="1">
    <citation type="submission" date="2019-05" db="EMBL/GenBank/DDBJ databases">
        <title>Ruegeria sp. nov., isolated from tidal flat.</title>
        <authorList>
            <person name="Kim W."/>
        </authorList>
    </citation>
    <scope>NUCLEOTIDE SEQUENCE [LARGE SCALE GENOMIC DNA]</scope>
    <source>
        <strain evidence="2 3">CAU 1488</strain>
    </source>
</reference>
<accession>A0ABY2X4H7</accession>
<evidence type="ECO:0000256" key="1">
    <source>
        <dbReference type="SAM" id="SignalP"/>
    </source>
</evidence>
<evidence type="ECO:0000313" key="2">
    <source>
        <dbReference type="EMBL" id="TMV10297.1"/>
    </source>
</evidence>
<dbReference type="RefSeq" id="WP_138840354.1">
    <property type="nucleotide sequence ID" value="NZ_VCPD01000001.1"/>
</dbReference>
<organism evidence="2 3">
    <name type="scientific">Ruegeria sediminis</name>
    <dbReference type="NCBI Taxonomy" id="2583820"/>
    <lineage>
        <taxon>Bacteria</taxon>
        <taxon>Pseudomonadati</taxon>
        <taxon>Pseudomonadota</taxon>
        <taxon>Alphaproteobacteria</taxon>
        <taxon>Rhodobacterales</taxon>
        <taxon>Roseobacteraceae</taxon>
        <taxon>Ruegeria</taxon>
    </lineage>
</organism>
<evidence type="ECO:0000313" key="3">
    <source>
        <dbReference type="Proteomes" id="UP001193035"/>
    </source>
</evidence>
<proteinExistence type="predicted"/>
<comment type="caution">
    <text evidence="2">The sequence shown here is derived from an EMBL/GenBank/DDBJ whole genome shotgun (WGS) entry which is preliminary data.</text>
</comment>